<proteinExistence type="predicted"/>
<comment type="caution">
    <text evidence="1">The sequence shown here is derived from an EMBL/GenBank/DDBJ whole genome shotgun (WGS) entry which is preliminary data.</text>
</comment>
<gene>
    <name evidence="1" type="ORF">GCM10007977_094910</name>
</gene>
<evidence type="ECO:0000313" key="1">
    <source>
        <dbReference type="EMBL" id="GGM78418.1"/>
    </source>
</evidence>
<protein>
    <recommendedName>
        <fullName evidence="3">Tryptophan synthase beta chain-like PALP domain-containing protein</fullName>
    </recommendedName>
</protein>
<reference evidence="1" key="1">
    <citation type="journal article" date="2014" name="Int. J. Syst. Evol. Microbiol.">
        <title>Complete genome sequence of Corynebacterium casei LMG S-19264T (=DSM 44701T), isolated from a smear-ripened cheese.</title>
        <authorList>
            <consortium name="US DOE Joint Genome Institute (JGI-PGF)"/>
            <person name="Walter F."/>
            <person name="Albersmeier A."/>
            <person name="Kalinowski J."/>
            <person name="Ruckert C."/>
        </authorList>
    </citation>
    <scope>NUCLEOTIDE SEQUENCE</scope>
    <source>
        <strain evidence="1">JCM 19831</strain>
    </source>
</reference>
<dbReference type="EMBL" id="BMPI01000078">
    <property type="protein sequence ID" value="GGM78418.1"/>
    <property type="molecule type" value="Genomic_DNA"/>
</dbReference>
<dbReference type="AlphaFoldDB" id="A0A917UBX4"/>
<keyword evidence="2" id="KW-1185">Reference proteome</keyword>
<evidence type="ECO:0008006" key="3">
    <source>
        <dbReference type="Google" id="ProtNLM"/>
    </source>
</evidence>
<name>A0A917UBX4_9ACTN</name>
<evidence type="ECO:0000313" key="2">
    <source>
        <dbReference type="Proteomes" id="UP000642070"/>
    </source>
</evidence>
<accession>A0A917UBX4</accession>
<reference evidence="1" key="2">
    <citation type="submission" date="2020-09" db="EMBL/GenBank/DDBJ databases">
        <authorList>
            <person name="Sun Q."/>
            <person name="Ohkuma M."/>
        </authorList>
    </citation>
    <scope>NUCLEOTIDE SEQUENCE</scope>
    <source>
        <strain evidence="1">JCM 19831</strain>
    </source>
</reference>
<sequence>MPMPDPLAYDDVQAAAARLRGQRVGAIVSGGNVDADRFAVLMTA</sequence>
<organism evidence="1 2">
    <name type="scientific">Dactylosporangium sucinum</name>
    <dbReference type="NCBI Taxonomy" id="1424081"/>
    <lineage>
        <taxon>Bacteria</taxon>
        <taxon>Bacillati</taxon>
        <taxon>Actinomycetota</taxon>
        <taxon>Actinomycetes</taxon>
        <taxon>Micromonosporales</taxon>
        <taxon>Micromonosporaceae</taxon>
        <taxon>Dactylosporangium</taxon>
    </lineage>
</organism>
<dbReference type="Proteomes" id="UP000642070">
    <property type="component" value="Unassembled WGS sequence"/>
</dbReference>